<evidence type="ECO:0000256" key="20">
    <source>
        <dbReference type="PIRSR" id="PIRSR000732-3"/>
    </source>
</evidence>
<keyword evidence="25" id="KW-1185">Reference proteome</keyword>
<dbReference type="Gene3D" id="3.20.20.60">
    <property type="entry name" value="Phosphoenolpyruvate-binding domains"/>
    <property type="match status" value="1"/>
</dbReference>
<feature type="domain" description="PEP-utilising enzyme C-terminal" evidence="22">
    <location>
        <begin position="252"/>
        <end position="540"/>
    </location>
</feature>
<dbReference type="AlphaFoldDB" id="A0A1G7I1C9"/>
<dbReference type="InterPro" id="IPR036637">
    <property type="entry name" value="Phosphohistidine_dom_sf"/>
</dbReference>
<evidence type="ECO:0000256" key="6">
    <source>
        <dbReference type="ARBA" id="ARBA00012232"/>
    </source>
</evidence>
<dbReference type="RefSeq" id="WP_091227773.1">
    <property type="nucleotide sequence ID" value="NZ_FNBG01000005.1"/>
</dbReference>
<feature type="binding site" evidence="19">
    <location>
        <begin position="455"/>
        <end position="456"/>
    </location>
    <ligand>
        <name>phosphoenolpyruvate</name>
        <dbReference type="ChEBI" id="CHEBI:58702"/>
    </ligand>
</feature>
<dbReference type="GO" id="GO:0046872">
    <property type="term" value="F:metal ion binding"/>
    <property type="evidence" value="ECO:0007669"/>
    <property type="project" value="UniProtKB-KW"/>
</dbReference>
<dbReference type="Pfam" id="PF02896">
    <property type="entry name" value="PEP-utilizers_C"/>
    <property type="match status" value="1"/>
</dbReference>
<evidence type="ECO:0000256" key="18">
    <source>
        <dbReference type="PIRSR" id="PIRSR000732-1"/>
    </source>
</evidence>
<evidence type="ECO:0000313" key="25">
    <source>
        <dbReference type="Proteomes" id="UP000198972"/>
    </source>
</evidence>
<dbReference type="Pfam" id="PF05524">
    <property type="entry name" value="PEP-utilisers_N"/>
    <property type="match status" value="1"/>
</dbReference>
<evidence type="ECO:0000259" key="22">
    <source>
        <dbReference type="Pfam" id="PF02896"/>
    </source>
</evidence>
<keyword evidence="12 17" id="KW-0598">Phosphotransferase system</keyword>
<sequence length="580" mass="64899">MIQGIGAAAGVAIGKAFVLPAWEWDMPDHRMEKVDLAQEFERLYEGIRTSKTEIECMKNEIKETVGVAESGIFDAHIAILEDPVFMSEIQGVIERQYKAAEVAVKEAIDHFVTMFDLLDDEYMKERALDIKDVGNRLLKHLLGTPEITLPSDTQPYILVAKELSPSQLVHMNPEHVLGMVTMVGGKTSHSAIMARALGIPLVSGLENKLVEPFQTGDLLVIDGDEGTIYLDPSQEIVDRYTEVAERLRRRKEQLQLLASVEAVTKDGYRMKLASNISSVRDLEQAIKYGAEGVGLFRTEFLYMNRTDFPSEEEQYEVYRQVAEKAGDHSVVIRTLDIGGDKQLEYFDLPEEDNPVLGYRAIRISLDSKPLFKTQLTAILRASVHGNVKIMYPMISSLEEVRNAKSLLEEAKRDLDERGISYCHDIQVGIMIEVPAAAAIADLLAQEVDFFSIGTNDLVQYVLAVDRMNEKIAHMYHPYHPAVLRMIRQTVMAAKEAGIPVSVCGEIAGDEKAIPIWLHLGVSDLSMSSELLLRVKHRILNTFASDGKEIGASCFRLSTNDEIESVLLQFSEKDVVLDRKC</sequence>
<feature type="active site" description="Tele-phosphohistidine intermediate" evidence="18">
    <location>
        <position position="189"/>
    </location>
</feature>
<feature type="binding site" evidence="19">
    <location>
        <position position="297"/>
    </location>
    <ligand>
        <name>phosphoenolpyruvate</name>
        <dbReference type="ChEBI" id="CHEBI:58702"/>
    </ligand>
</feature>
<evidence type="ECO:0000256" key="3">
    <source>
        <dbReference type="ARBA" id="ARBA00002728"/>
    </source>
</evidence>
<dbReference type="NCBIfam" id="TIGR01417">
    <property type="entry name" value="PTS_I_fam"/>
    <property type="match status" value="1"/>
</dbReference>
<dbReference type="InterPro" id="IPR008731">
    <property type="entry name" value="PTS_EIN"/>
</dbReference>
<evidence type="ECO:0000259" key="23">
    <source>
        <dbReference type="Pfam" id="PF05524"/>
    </source>
</evidence>
<evidence type="ECO:0000256" key="14">
    <source>
        <dbReference type="ARBA" id="ARBA00022777"/>
    </source>
</evidence>
<evidence type="ECO:0000256" key="1">
    <source>
        <dbReference type="ARBA" id="ARBA00000683"/>
    </source>
</evidence>
<dbReference type="InterPro" id="IPR050499">
    <property type="entry name" value="PEP-utilizing_PTS_enzyme"/>
</dbReference>
<dbReference type="OrthoDB" id="9765468at2"/>
<dbReference type="PANTHER" id="PTHR46244:SF3">
    <property type="entry name" value="PHOSPHOENOLPYRUVATE-PROTEIN PHOSPHOTRANSFERASE"/>
    <property type="match status" value="1"/>
</dbReference>
<dbReference type="STRING" id="670482.SAMN04488542_105110"/>
<evidence type="ECO:0000256" key="2">
    <source>
        <dbReference type="ARBA" id="ARBA00001946"/>
    </source>
</evidence>
<keyword evidence="10 17" id="KW-0762">Sugar transport</keyword>
<evidence type="ECO:0000256" key="4">
    <source>
        <dbReference type="ARBA" id="ARBA00004496"/>
    </source>
</evidence>
<dbReference type="EMBL" id="FNBG01000005">
    <property type="protein sequence ID" value="SDF06276.1"/>
    <property type="molecule type" value="Genomic_DNA"/>
</dbReference>
<evidence type="ECO:0000256" key="16">
    <source>
        <dbReference type="ARBA" id="ARBA00033235"/>
    </source>
</evidence>
<keyword evidence="9 17" id="KW-0963">Cytoplasm</keyword>
<evidence type="ECO:0000256" key="8">
    <source>
        <dbReference type="ARBA" id="ARBA00022448"/>
    </source>
</evidence>
<feature type="binding site" evidence="19">
    <location>
        <position position="333"/>
    </location>
    <ligand>
        <name>phosphoenolpyruvate</name>
        <dbReference type="ChEBI" id="CHEBI:58702"/>
    </ligand>
</feature>
<dbReference type="InterPro" id="IPR008279">
    <property type="entry name" value="PEP-util_enz_mobile_dom"/>
</dbReference>
<dbReference type="EC" id="2.7.3.9" evidence="6 17"/>
<dbReference type="SUPFAM" id="SSF47831">
    <property type="entry name" value="Enzyme I of the PEP:sugar phosphotransferase system HPr-binding (sub)domain"/>
    <property type="match status" value="1"/>
</dbReference>
<dbReference type="GO" id="GO:0005737">
    <property type="term" value="C:cytoplasm"/>
    <property type="evidence" value="ECO:0007669"/>
    <property type="project" value="UniProtKB-SubCell"/>
</dbReference>
<evidence type="ECO:0000256" key="17">
    <source>
        <dbReference type="PIRNR" id="PIRNR000732"/>
    </source>
</evidence>
<comment type="cofactor">
    <cofactor evidence="2 17 20">
        <name>Mg(2+)</name>
        <dbReference type="ChEBI" id="CHEBI:18420"/>
    </cofactor>
</comment>
<reference evidence="24 25" key="1">
    <citation type="submission" date="2016-10" db="EMBL/GenBank/DDBJ databases">
        <authorList>
            <person name="de Groot N.N."/>
        </authorList>
    </citation>
    <scope>NUCLEOTIDE SEQUENCE [LARGE SCALE GENOMIC DNA]</scope>
    <source>
        <strain evidence="24 25">DSM 28129</strain>
    </source>
</reference>
<comment type="function">
    <text evidence="3 17">General (non sugar-specific) component of the phosphoenolpyruvate-dependent sugar phosphotransferase system (sugar PTS). This major carbohydrate active-transport system catalyzes the phosphorylation of incoming sugar substrates concomitantly with their translocation across the cell membrane. Enzyme I transfers the phosphoryl group from phosphoenolpyruvate (PEP) to the phosphoryl carrier protein (HPr).</text>
</comment>
<dbReference type="PANTHER" id="PTHR46244">
    <property type="entry name" value="PHOSPHOENOLPYRUVATE-PROTEIN PHOSPHOTRANSFERASE"/>
    <property type="match status" value="1"/>
</dbReference>
<dbReference type="InterPro" id="IPR000121">
    <property type="entry name" value="PEP_util_C"/>
</dbReference>
<feature type="binding site" evidence="20">
    <location>
        <position position="456"/>
    </location>
    <ligand>
        <name>Mg(2+)</name>
        <dbReference type="ChEBI" id="CHEBI:18420"/>
    </ligand>
</feature>
<feature type="binding site" evidence="20">
    <location>
        <position position="432"/>
    </location>
    <ligand>
        <name>Mg(2+)</name>
        <dbReference type="ChEBI" id="CHEBI:18420"/>
    </ligand>
</feature>
<dbReference type="PIRSF" id="PIRSF000732">
    <property type="entry name" value="PTS_enzyme_I"/>
    <property type="match status" value="1"/>
</dbReference>
<evidence type="ECO:0000256" key="12">
    <source>
        <dbReference type="ARBA" id="ARBA00022683"/>
    </source>
</evidence>
<dbReference type="SUPFAM" id="SSF52009">
    <property type="entry name" value="Phosphohistidine domain"/>
    <property type="match status" value="1"/>
</dbReference>
<dbReference type="Pfam" id="PF00391">
    <property type="entry name" value="PEP-utilizers"/>
    <property type="match status" value="1"/>
</dbReference>
<evidence type="ECO:0000256" key="15">
    <source>
        <dbReference type="ARBA" id="ARBA00022842"/>
    </source>
</evidence>
<evidence type="ECO:0000256" key="5">
    <source>
        <dbReference type="ARBA" id="ARBA00007837"/>
    </source>
</evidence>
<evidence type="ECO:0000256" key="13">
    <source>
        <dbReference type="ARBA" id="ARBA00022723"/>
    </source>
</evidence>
<dbReference type="Gene3D" id="3.50.30.10">
    <property type="entry name" value="Phosphohistidine domain"/>
    <property type="match status" value="1"/>
</dbReference>
<comment type="subcellular location">
    <subcellularLocation>
        <location evidence="4 17">Cytoplasm</location>
    </subcellularLocation>
</comment>
<keyword evidence="8 17" id="KW-0813">Transport</keyword>
<dbReference type="PROSITE" id="PS00370">
    <property type="entry name" value="PEP_ENZYMES_PHOS_SITE"/>
    <property type="match status" value="1"/>
</dbReference>
<keyword evidence="14 17" id="KW-0418">Kinase</keyword>
<keyword evidence="15 17" id="KW-0460">Magnesium</keyword>
<feature type="domain" description="PEP-utilising enzyme mobile" evidence="21">
    <location>
        <begin position="154"/>
        <end position="226"/>
    </location>
</feature>
<evidence type="ECO:0000256" key="19">
    <source>
        <dbReference type="PIRSR" id="PIRSR000732-2"/>
    </source>
</evidence>
<evidence type="ECO:0000313" key="24">
    <source>
        <dbReference type="EMBL" id="SDF06276.1"/>
    </source>
</evidence>
<dbReference type="GO" id="GO:0008965">
    <property type="term" value="F:phosphoenolpyruvate-protein phosphotransferase activity"/>
    <property type="evidence" value="ECO:0007669"/>
    <property type="project" value="UniProtKB-EC"/>
</dbReference>
<dbReference type="InterPro" id="IPR024692">
    <property type="entry name" value="PTS_EI"/>
</dbReference>
<feature type="domain" description="Phosphotransferase system enzyme I N-terminal" evidence="23">
    <location>
        <begin position="3"/>
        <end position="126"/>
    </location>
</feature>
<dbReference type="Proteomes" id="UP000198972">
    <property type="component" value="Unassembled WGS sequence"/>
</dbReference>
<dbReference type="InterPro" id="IPR018274">
    <property type="entry name" value="PEP_util_AS"/>
</dbReference>
<evidence type="ECO:0000256" key="7">
    <source>
        <dbReference type="ARBA" id="ARBA00016544"/>
    </source>
</evidence>
<evidence type="ECO:0000259" key="21">
    <source>
        <dbReference type="Pfam" id="PF00391"/>
    </source>
</evidence>
<comment type="catalytic activity">
    <reaction evidence="1 17">
        <text>L-histidyl-[protein] + phosphoenolpyruvate = N(pros)-phospho-L-histidyl-[protein] + pyruvate</text>
        <dbReference type="Rhea" id="RHEA:23880"/>
        <dbReference type="Rhea" id="RHEA-COMP:9745"/>
        <dbReference type="Rhea" id="RHEA-COMP:9746"/>
        <dbReference type="ChEBI" id="CHEBI:15361"/>
        <dbReference type="ChEBI" id="CHEBI:29979"/>
        <dbReference type="ChEBI" id="CHEBI:58702"/>
        <dbReference type="ChEBI" id="CHEBI:64837"/>
        <dbReference type="EC" id="2.7.3.9"/>
    </reaction>
</comment>
<dbReference type="InterPro" id="IPR023151">
    <property type="entry name" value="PEP_util_CS"/>
</dbReference>
<proteinExistence type="inferred from homology"/>
<feature type="active site" description="Proton donor" evidence="18">
    <location>
        <position position="503"/>
    </location>
</feature>
<dbReference type="PRINTS" id="PR01736">
    <property type="entry name" value="PHPHTRNFRASE"/>
</dbReference>
<dbReference type="InterPro" id="IPR006318">
    <property type="entry name" value="PTS_EI-like"/>
</dbReference>
<dbReference type="Gene3D" id="1.10.274.10">
    <property type="entry name" value="PtsI, HPr-binding domain"/>
    <property type="match status" value="1"/>
</dbReference>
<dbReference type="GO" id="GO:0016301">
    <property type="term" value="F:kinase activity"/>
    <property type="evidence" value="ECO:0007669"/>
    <property type="project" value="UniProtKB-KW"/>
</dbReference>
<evidence type="ECO:0000256" key="10">
    <source>
        <dbReference type="ARBA" id="ARBA00022597"/>
    </source>
</evidence>
<dbReference type="InterPro" id="IPR040442">
    <property type="entry name" value="Pyrv_kinase-like_dom_sf"/>
</dbReference>
<dbReference type="PROSITE" id="PS00742">
    <property type="entry name" value="PEP_ENZYMES_2"/>
    <property type="match status" value="1"/>
</dbReference>
<gene>
    <name evidence="24" type="ORF">SAMN04488542_105110</name>
</gene>
<evidence type="ECO:0000256" key="11">
    <source>
        <dbReference type="ARBA" id="ARBA00022679"/>
    </source>
</evidence>
<protein>
    <recommendedName>
        <fullName evidence="7 17">Phosphoenolpyruvate-protein phosphotransferase</fullName>
        <ecNumber evidence="6 17">2.7.3.9</ecNumber>
    </recommendedName>
    <alternativeName>
        <fullName evidence="16 17">Phosphotransferase system, enzyme I</fullName>
    </alternativeName>
</protein>
<dbReference type="InterPro" id="IPR036618">
    <property type="entry name" value="PtsI_HPr-bd_sf"/>
</dbReference>
<feature type="binding site" evidence="19">
    <location>
        <position position="466"/>
    </location>
    <ligand>
        <name>phosphoenolpyruvate</name>
        <dbReference type="ChEBI" id="CHEBI:58702"/>
    </ligand>
</feature>
<comment type="similarity">
    <text evidence="5 17">Belongs to the PEP-utilizing enzyme family.</text>
</comment>
<name>A0A1G7I1C9_9BACL</name>
<keyword evidence="13 17" id="KW-0479">Metal-binding</keyword>
<keyword evidence="24" id="KW-0670">Pyruvate</keyword>
<organism evidence="24 25">
    <name type="scientific">Fontibacillus panacisegetis</name>
    <dbReference type="NCBI Taxonomy" id="670482"/>
    <lineage>
        <taxon>Bacteria</taxon>
        <taxon>Bacillati</taxon>
        <taxon>Bacillota</taxon>
        <taxon>Bacilli</taxon>
        <taxon>Bacillales</taxon>
        <taxon>Paenibacillaceae</taxon>
        <taxon>Fontibacillus</taxon>
    </lineage>
</organism>
<dbReference type="SUPFAM" id="SSF51621">
    <property type="entry name" value="Phosphoenolpyruvate/pyruvate domain"/>
    <property type="match status" value="1"/>
</dbReference>
<accession>A0A1G7I1C9</accession>
<evidence type="ECO:0000256" key="9">
    <source>
        <dbReference type="ARBA" id="ARBA00022490"/>
    </source>
</evidence>
<keyword evidence="11 17" id="KW-0808">Transferase</keyword>
<dbReference type="GO" id="GO:0009401">
    <property type="term" value="P:phosphoenolpyruvate-dependent sugar phosphotransferase system"/>
    <property type="evidence" value="ECO:0007669"/>
    <property type="project" value="UniProtKB-KW"/>
</dbReference>
<dbReference type="InterPro" id="IPR015813">
    <property type="entry name" value="Pyrv/PenolPyrv_kinase-like_dom"/>
</dbReference>